<dbReference type="PANTHER" id="PTHR36302">
    <property type="entry name" value="BLR7088 PROTEIN"/>
    <property type="match status" value="1"/>
</dbReference>
<dbReference type="InterPro" id="IPR058248">
    <property type="entry name" value="Lxx211020-like"/>
</dbReference>
<accession>A0A839IMA8</accession>
<protein>
    <submittedName>
        <fullName evidence="2">Copper chaperone PCu(A)C</fullName>
    </submittedName>
</protein>
<feature type="signal peptide" evidence="1">
    <location>
        <begin position="1"/>
        <end position="19"/>
    </location>
</feature>
<dbReference type="RefSeq" id="WP_182808311.1">
    <property type="nucleotide sequence ID" value="NZ_JACJFM010000007.1"/>
</dbReference>
<dbReference type="Pfam" id="PF04314">
    <property type="entry name" value="PCuAC"/>
    <property type="match status" value="1"/>
</dbReference>
<dbReference type="EMBL" id="JACJFM010000007">
    <property type="protein sequence ID" value="MBB1486533.1"/>
    <property type="molecule type" value="Genomic_DNA"/>
</dbReference>
<dbReference type="Proteomes" id="UP000565262">
    <property type="component" value="Unassembled WGS sequence"/>
</dbReference>
<name>A0A839IMA8_9GAMM</name>
<organism evidence="2 3">
    <name type="scientific">Oceanospirillum sediminis</name>
    <dbReference type="NCBI Taxonomy" id="2760088"/>
    <lineage>
        <taxon>Bacteria</taxon>
        <taxon>Pseudomonadati</taxon>
        <taxon>Pseudomonadota</taxon>
        <taxon>Gammaproteobacteria</taxon>
        <taxon>Oceanospirillales</taxon>
        <taxon>Oceanospirillaceae</taxon>
        <taxon>Oceanospirillum</taxon>
    </lineage>
</organism>
<dbReference type="PANTHER" id="PTHR36302:SF1">
    <property type="entry name" value="COPPER CHAPERONE PCU(A)C"/>
    <property type="match status" value="1"/>
</dbReference>
<evidence type="ECO:0000256" key="1">
    <source>
        <dbReference type="SAM" id="SignalP"/>
    </source>
</evidence>
<feature type="chain" id="PRO_5032896581" evidence="1">
    <location>
        <begin position="20"/>
        <end position="147"/>
    </location>
</feature>
<gene>
    <name evidence="2" type="ORF">H4O21_07910</name>
</gene>
<evidence type="ECO:0000313" key="2">
    <source>
        <dbReference type="EMBL" id="MBB1486533.1"/>
    </source>
</evidence>
<proteinExistence type="predicted"/>
<dbReference type="InterPro" id="IPR036182">
    <property type="entry name" value="PCuAC_sf"/>
</dbReference>
<dbReference type="InterPro" id="IPR007410">
    <property type="entry name" value="LpqE-like"/>
</dbReference>
<dbReference type="Gene3D" id="2.60.40.1890">
    <property type="entry name" value="PCu(A)C copper chaperone"/>
    <property type="match status" value="1"/>
</dbReference>
<keyword evidence="3" id="KW-1185">Reference proteome</keyword>
<comment type="caution">
    <text evidence="2">The sequence shown here is derived from an EMBL/GenBank/DDBJ whole genome shotgun (WGS) entry which is preliminary data.</text>
</comment>
<reference evidence="2 3" key="1">
    <citation type="submission" date="2020-08" db="EMBL/GenBank/DDBJ databases">
        <title>Oceanospirillum sp. nov. isolated from marine sediment.</title>
        <authorList>
            <person name="Ji X."/>
        </authorList>
    </citation>
    <scope>NUCLEOTIDE SEQUENCE [LARGE SCALE GENOMIC DNA]</scope>
    <source>
        <strain evidence="2 3">D5</strain>
    </source>
</reference>
<sequence length="147" mass="16157">MKKTLLSLLLLVLSPLALAQDIQVMHPYARAVPPGQMNSAAFMMLKNAASEQVSLVKATSPAANVVELHNHIMDDGVMKMRQVEDIKVPAEGMAELKPGGFHVMLIGLKQNLNEGDQIQLKLHFSNGEMADLELPVKKVQMGMKHKH</sequence>
<keyword evidence="1" id="KW-0732">Signal</keyword>
<evidence type="ECO:0000313" key="3">
    <source>
        <dbReference type="Proteomes" id="UP000565262"/>
    </source>
</evidence>
<dbReference type="AlphaFoldDB" id="A0A839IMA8"/>
<dbReference type="SUPFAM" id="SSF110087">
    <property type="entry name" value="DR1885-like metal-binding protein"/>
    <property type="match status" value="1"/>
</dbReference>